<evidence type="ECO:0000256" key="4">
    <source>
        <dbReference type="ARBA" id="ARBA00022741"/>
    </source>
</evidence>
<organism evidence="8">
    <name type="scientific">bioreactor metagenome</name>
    <dbReference type="NCBI Taxonomy" id="1076179"/>
    <lineage>
        <taxon>unclassified sequences</taxon>
        <taxon>metagenomes</taxon>
        <taxon>ecological metagenomes</taxon>
    </lineage>
</organism>
<evidence type="ECO:0000313" key="8">
    <source>
        <dbReference type="EMBL" id="MPN22889.1"/>
    </source>
</evidence>
<evidence type="ECO:0000256" key="2">
    <source>
        <dbReference type="ARBA" id="ARBA00011738"/>
    </source>
</evidence>
<protein>
    <submittedName>
        <fullName evidence="8">6-carboxyhexanoate--CoA ligase</fullName>
        <ecNumber evidence="8">6.2.1.14</ecNumber>
    </submittedName>
</protein>
<evidence type="ECO:0000256" key="5">
    <source>
        <dbReference type="ARBA" id="ARBA00022756"/>
    </source>
</evidence>
<dbReference type="InterPro" id="IPR005499">
    <property type="entry name" value="BioW"/>
</dbReference>
<comment type="cofactor">
    <cofactor evidence="1">
        <name>Mg(2+)</name>
        <dbReference type="ChEBI" id="CHEBI:18420"/>
    </cofactor>
</comment>
<sequence length="216" mass="23445">MLDRARTHQRGKADFISIRIEEVKNEDIVYKPLLSMESFEAADVAEGHAVALAELEKAGVTRTAAQNGISALLSLPDSLRGAMIFDAVSGKRLDGLGQRGVRVSKMDCADSGDYEADLERRGLSGEHVREALVLASKVAGADDIIAELCWSDDPDYITGYVASSKFGYKRIPVMKEMGSPVGGRIFFVKEETDLNKLCSYLQEQAVLISLGGDDNV</sequence>
<dbReference type="EMBL" id="VSSQ01071232">
    <property type="protein sequence ID" value="MPN22889.1"/>
    <property type="molecule type" value="Genomic_DNA"/>
</dbReference>
<gene>
    <name evidence="8" type="primary">bioW_4</name>
    <name evidence="8" type="ORF">SDC9_170274</name>
</gene>
<dbReference type="Pfam" id="PF03744">
    <property type="entry name" value="BioW"/>
    <property type="match status" value="1"/>
</dbReference>
<dbReference type="GO" id="GO:0042410">
    <property type="term" value="F:6-carboxyhexanoate-CoA ligase activity"/>
    <property type="evidence" value="ECO:0007669"/>
    <property type="project" value="UniProtKB-EC"/>
</dbReference>
<dbReference type="NCBIfam" id="TIGR01204">
    <property type="entry name" value="bioW"/>
    <property type="match status" value="1"/>
</dbReference>
<keyword evidence="5" id="KW-0093">Biotin biosynthesis</keyword>
<comment type="caution">
    <text evidence="8">The sequence shown here is derived from an EMBL/GenBank/DDBJ whole genome shotgun (WGS) entry which is preliminary data.</text>
</comment>
<evidence type="ECO:0000256" key="6">
    <source>
        <dbReference type="ARBA" id="ARBA00022840"/>
    </source>
</evidence>
<dbReference type="AlphaFoldDB" id="A0A645GAT1"/>
<evidence type="ECO:0000256" key="3">
    <source>
        <dbReference type="ARBA" id="ARBA00022598"/>
    </source>
</evidence>
<dbReference type="GO" id="GO:0005524">
    <property type="term" value="F:ATP binding"/>
    <property type="evidence" value="ECO:0007669"/>
    <property type="project" value="UniProtKB-KW"/>
</dbReference>
<evidence type="ECO:0000256" key="7">
    <source>
        <dbReference type="ARBA" id="ARBA00022842"/>
    </source>
</evidence>
<keyword evidence="3 8" id="KW-0436">Ligase</keyword>
<proteinExistence type="predicted"/>
<dbReference type="GO" id="GO:0009102">
    <property type="term" value="P:biotin biosynthetic process"/>
    <property type="evidence" value="ECO:0007669"/>
    <property type="project" value="UniProtKB-KW"/>
</dbReference>
<keyword evidence="6" id="KW-0067">ATP-binding</keyword>
<accession>A0A645GAT1</accession>
<keyword evidence="7" id="KW-0460">Magnesium</keyword>
<comment type="subunit">
    <text evidence="2">Homodimer.</text>
</comment>
<evidence type="ECO:0000256" key="1">
    <source>
        <dbReference type="ARBA" id="ARBA00001946"/>
    </source>
</evidence>
<keyword evidence="4" id="KW-0547">Nucleotide-binding</keyword>
<name>A0A645GAT1_9ZZZZ</name>
<reference evidence="8" key="1">
    <citation type="submission" date="2019-08" db="EMBL/GenBank/DDBJ databases">
        <authorList>
            <person name="Kucharzyk K."/>
            <person name="Murdoch R.W."/>
            <person name="Higgins S."/>
            <person name="Loffler F."/>
        </authorList>
    </citation>
    <scope>NUCLEOTIDE SEQUENCE</scope>
</reference>
<dbReference type="EC" id="6.2.1.14" evidence="8"/>